<dbReference type="STRING" id="1307839.L21SP5_03249"/>
<dbReference type="OrthoDB" id="1376257at2"/>
<accession>A0A0S2I3H7</accession>
<dbReference type="Proteomes" id="UP000064893">
    <property type="component" value="Chromosome"/>
</dbReference>
<feature type="domain" description="Transposase DDE" evidence="1">
    <location>
        <begin position="15"/>
        <end position="428"/>
    </location>
</feature>
<dbReference type="Pfam" id="PF13701">
    <property type="entry name" value="DDE_Tnp_1_4"/>
    <property type="match status" value="1"/>
</dbReference>
<dbReference type="InterPro" id="IPR025668">
    <property type="entry name" value="Tnp_DDE_dom"/>
</dbReference>
<dbReference type="EMBL" id="CP013118">
    <property type="protein sequence ID" value="ALO16863.1"/>
    <property type="molecule type" value="Genomic_DNA"/>
</dbReference>
<organism evidence="2 3">
    <name type="scientific">Salinivirga cyanobacteriivorans</name>
    <dbReference type="NCBI Taxonomy" id="1307839"/>
    <lineage>
        <taxon>Bacteria</taxon>
        <taxon>Pseudomonadati</taxon>
        <taxon>Bacteroidota</taxon>
        <taxon>Bacteroidia</taxon>
        <taxon>Bacteroidales</taxon>
        <taxon>Salinivirgaceae</taxon>
        <taxon>Salinivirga</taxon>
    </lineage>
</organism>
<dbReference type="AlphaFoldDB" id="A0A0S2I3H7"/>
<evidence type="ECO:0000313" key="2">
    <source>
        <dbReference type="EMBL" id="ALO16863.1"/>
    </source>
</evidence>
<protein>
    <submittedName>
        <fullName evidence="2">Transposase</fullName>
    </submittedName>
</protein>
<proteinExistence type="predicted"/>
<sequence>MQDTKRRLNSKAGIVKSSFTSSKLTLYSGLNVVAKYMNRQGLIKTISKEFPTQRFNATKFDVNQIMLSVVLASMSGINRMCKISTFTNDGLVRSILKLTKGINENAISIGLKNLGQSGARHLQSLLLSKNSGWLKEAGLESITLDADSTVKSVCGNQQGAAKGFNTTKKGAKSYHPLLVFVSEMKLLYHSWFRTGSAYTSNGICEFLKEVEGSLPKKIKKVFFRADSGFFSGALLDILESFNWDYLIKVKLKNLVKLLEKQSWVVIDKKNNIAICEFEYKAGSWEKARVLKAIRTVKEYVETDFFGISKTIPVYQYACYVSSYNELDAAELHQSYKQRSTSETWIEQVKGQAMAGATLTDDFWANDILWQLSILAYNISVMMRNKNSKFKRQEHRTFVEWFINVPAKMVRSGHVTEIKMYEHHFYKKDWEELDRLVSAA</sequence>
<dbReference type="KEGG" id="blq:L21SP5_03249"/>
<reference evidence="2 3" key="1">
    <citation type="submission" date="2015-11" db="EMBL/GenBank/DDBJ databases">
        <title>Description and complete genome sequence of a novel strain predominating in hypersaline microbial mats and representing a new family of the Bacteriodetes phylum.</title>
        <authorList>
            <person name="Spring S."/>
            <person name="Bunk B."/>
            <person name="Sproer C."/>
            <person name="Klenk H.-P."/>
        </authorList>
    </citation>
    <scope>NUCLEOTIDE SEQUENCE [LARGE SCALE GENOMIC DNA]</scope>
    <source>
        <strain evidence="2 3">L21-Spi-D4</strain>
    </source>
</reference>
<evidence type="ECO:0000313" key="3">
    <source>
        <dbReference type="Proteomes" id="UP000064893"/>
    </source>
</evidence>
<gene>
    <name evidence="2" type="ORF">L21SP5_03249</name>
</gene>
<keyword evidence="3" id="KW-1185">Reference proteome</keyword>
<dbReference type="NCBIfam" id="NF033539">
    <property type="entry name" value="transpos_IS1380"/>
    <property type="match status" value="1"/>
</dbReference>
<name>A0A0S2I3H7_9BACT</name>
<dbReference type="InterPro" id="IPR047960">
    <property type="entry name" value="Transpos_IS1380"/>
</dbReference>
<evidence type="ECO:0000259" key="1">
    <source>
        <dbReference type="Pfam" id="PF13701"/>
    </source>
</evidence>
<dbReference type="RefSeq" id="WP_057954209.1">
    <property type="nucleotide sequence ID" value="NZ_CP013118.1"/>
</dbReference>